<keyword evidence="3" id="KW-0472">Membrane</keyword>
<organism evidence="7 8">
    <name type="scientific">Blautia obeum</name>
    <dbReference type="NCBI Taxonomy" id="40520"/>
    <lineage>
        <taxon>Bacteria</taxon>
        <taxon>Bacillati</taxon>
        <taxon>Bacillota</taxon>
        <taxon>Clostridia</taxon>
        <taxon>Lachnospirales</taxon>
        <taxon>Lachnospiraceae</taxon>
        <taxon>Blautia</taxon>
    </lineage>
</organism>
<feature type="region of interest" description="Disordered" evidence="4">
    <location>
        <begin position="695"/>
        <end position="746"/>
    </location>
</feature>
<evidence type="ECO:0000259" key="6">
    <source>
        <dbReference type="Pfam" id="PF03717"/>
    </source>
</evidence>
<dbReference type="GO" id="GO:0008658">
    <property type="term" value="F:penicillin binding"/>
    <property type="evidence" value="ECO:0007669"/>
    <property type="project" value="InterPro"/>
</dbReference>
<dbReference type="InterPro" id="IPR005311">
    <property type="entry name" value="PBP_dimer"/>
</dbReference>
<dbReference type="GO" id="GO:0071555">
    <property type="term" value="P:cell wall organization"/>
    <property type="evidence" value="ECO:0007669"/>
    <property type="project" value="TreeGrafter"/>
</dbReference>
<dbReference type="Proteomes" id="UP000095447">
    <property type="component" value="Unassembled WGS sequence"/>
</dbReference>
<feature type="compositionally biased region" description="Low complexity" evidence="4">
    <location>
        <begin position="737"/>
        <end position="746"/>
    </location>
</feature>
<comment type="subcellular location">
    <subcellularLocation>
        <location evidence="1">Membrane</location>
    </subcellularLocation>
</comment>
<dbReference type="SUPFAM" id="SSF56601">
    <property type="entry name" value="beta-lactamase/transpeptidase-like"/>
    <property type="match status" value="1"/>
</dbReference>
<evidence type="ECO:0000313" key="7">
    <source>
        <dbReference type="EMBL" id="CUN53508.1"/>
    </source>
</evidence>
<sequence>MSNTGRKSRRRPQRKINQNMKEKLLILFGIVLLLLAILVLRITYINATSGSKYKKQVLSQAQQKYESQVLPAKRGDIYDKSGNILATSNKVYNVILDCKTVNSDEDYVEPTIRALNEVLGIDEETVRSLLADSRTSQSQYQVLTKQLSMDKKKEFEKYKAEDEDSGLTKAQAKERANIKGVWFEEDYLRSYPFNETACDTIGFALDRDVADIGLEGYYNSTLTGVDGRQYGYINDDSDVEQTIIAAVNGKSIQTSIDIGAQQIVEKYVNGFKEAMGAKNIGVIVENPSTGEIIAMDGGDRYDLNNPRDLSAVYTEDEIKAMNDVETVEALNGMWSNFCVTDAYEPGSVVKPIVMASALEKGAIQETDTFVCDGSQTFGDTMIKCAVYPSAHGTETLGEVIANSCNDAMMQIGAKMGATQFIKAQSLFNFGTRTGIDLPNEGAGIIHTKDSMGETELACSAFGQGFTCTMIQEINAMSSVINGGYYYQPHLVTKVLDSNGGTVKTISPILLKQTISSRISSDIRSYMALSVQQGTSRHSKVQGYSSGGKTGTAEKYPRGNGKYLVSFIGFAPVDDPAVVIYVVVDEPNAEDQANSTYPQYIAQGILSELLPYLNVVPDESEDGTVPETELWEGFKGHLKSTSISDSELDSDGNLVDADGNLIDWDGNRIDENGYLLDANGDHILDEEGNYKMSTNLVSASGSTDADSSGDAVSNPDAPAPLEDDEAETTEDNDEETDGITNEEAGLE</sequence>
<dbReference type="Gene3D" id="3.40.710.10">
    <property type="entry name" value="DD-peptidase/beta-lactamase superfamily"/>
    <property type="match status" value="1"/>
</dbReference>
<dbReference type="EMBL" id="CYZA01000002">
    <property type="protein sequence ID" value="CUN53508.1"/>
    <property type="molecule type" value="Genomic_DNA"/>
</dbReference>
<evidence type="ECO:0000256" key="1">
    <source>
        <dbReference type="ARBA" id="ARBA00004370"/>
    </source>
</evidence>
<dbReference type="Pfam" id="PF03717">
    <property type="entry name" value="PBP_dimer"/>
    <property type="match status" value="1"/>
</dbReference>
<dbReference type="InterPro" id="IPR001460">
    <property type="entry name" value="PCN-bd_Tpept"/>
</dbReference>
<gene>
    <name evidence="7" type="primary">pbpX</name>
    <name evidence="7" type="ORF">ERS852395_00612</name>
</gene>
<evidence type="ECO:0000256" key="2">
    <source>
        <dbReference type="ARBA" id="ARBA00007171"/>
    </source>
</evidence>
<dbReference type="Pfam" id="PF00905">
    <property type="entry name" value="Transpeptidase"/>
    <property type="match status" value="1"/>
</dbReference>
<evidence type="ECO:0000313" key="8">
    <source>
        <dbReference type="Proteomes" id="UP000095447"/>
    </source>
</evidence>
<proteinExistence type="inferred from homology"/>
<dbReference type="GO" id="GO:0005886">
    <property type="term" value="C:plasma membrane"/>
    <property type="evidence" value="ECO:0007669"/>
    <property type="project" value="TreeGrafter"/>
</dbReference>
<feature type="domain" description="Penicillin-binding protein dimerisation" evidence="6">
    <location>
        <begin position="70"/>
        <end position="202"/>
    </location>
</feature>
<dbReference type="InterPro" id="IPR050515">
    <property type="entry name" value="Beta-lactam/transpept"/>
</dbReference>
<feature type="domain" description="Penicillin-binding protein transpeptidase" evidence="5">
    <location>
        <begin position="281"/>
        <end position="602"/>
    </location>
</feature>
<dbReference type="PANTHER" id="PTHR30627">
    <property type="entry name" value="PEPTIDOGLYCAN D,D-TRANSPEPTIDASE"/>
    <property type="match status" value="1"/>
</dbReference>
<dbReference type="SUPFAM" id="SSF56519">
    <property type="entry name" value="Penicillin binding protein dimerisation domain"/>
    <property type="match status" value="1"/>
</dbReference>
<feature type="compositionally biased region" description="Low complexity" evidence="4">
    <location>
        <begin position="696"/>
        <end position="712"/>
    </location>
</feature>
<evidence type="ECO:0000256" key="3">
    <source>
        <dbReference type="ARBA" id="ARBA00023136"/>
    </source>
</evidence>
<dbReference type="Gene3D" id="3.90.1310.10">
    <property type="entry name" value="Penicillin-binding protein 2a (Domain 2)"/>
    <property type="match status" value="1"/>
</dbReference>
<dbReference type="InterPro" id="IPR036138">
    <property type="entry name" value="PBP_dimer_sf"/>
</dbReference>
<evidence type="ECO:0000259" key="5">
    <source>
        <dbReference type="Pfam" id="PF00905"/>
    </source>
</evidence>
<comment type="similarity">
    <text evidence="2">Belongs to the transpeptidase family.</text>
</comment>
<dbReference type="InterPro" id="IPR012338">
    <property type="entry name" value="Beta-lactam/transpept-like"/>
</dbReference>
<evidence type="ECO:0000256" key="4">
    <source>
        <dbReference type="SAM" id="MobiDB-lite"/>
    </source>
</evidence>
<feature type="compositionally biased region" description="Acidic residues" evidence="4">
    <location>
        <begin position="720"/>
        <end position="736"/>
    </location>
</feature>
<dbReference type="AlphaFoldDB" id="A0A173XT32"/>
<accession>A0A173XT32</accession>
<name>A0A173XT32_9FIRM</name>
<protein>
    <submittedName>
        <fullName evidence="7">Penicillin-binding protein 2x</fullName>
    </submittedName>
</protein>
<reference evidence="7 8" key="1">
    <citation type="submission" date="2015-09" db="EMBL/GenBank/DDBJ databases">
        <authorList>
            <consortium name="Pathogen Informatics"/>
        </authorList>
    </citation>
    <scope>NUCLEOTIDE SEQUENCE [LARGE SCALE GENOMIC DNA]</scope>
    <source>
        <strain evidence="7 8">2789STDY5608838</strain>
    </source>
</reference>